<feature type="compositionally biased region" description="Low complexity" evidence="1">
    <location>
        <begin position="268"/>
        <end position="290"/>
    </location>
</feature>
<feature type="transmembrane region" description="Helical" evidence="2">
    <location>
        <begin position="38"/>
        <end position="59"/>
    </location>
</feature>
<gene>
    <name evidence="3" type="ORF">GCM10009544_16780</name>
</gene>
<proteinExistence type="predicted"/>
<sequence length="290" mass="30204">MVQIDAVWVYGIGAGFALADAPRSVVRGDRTPAFTHALGYLAVFFAPCGVWLLTAFPSWETMHVLSSPPGWVAGLFCAATVVFGLVGFVCTAGLLARGKEGWAFLQWIWPHAGLFFVLIYGWDGTGLERFVTTDRSSLAAAVSQSVPELALQWCGTPVARTLIGMGVVVIPVMAWMVARCRTSASGGADRRAGWRFACLLTATAVGPCLAVAVLASVGAALVGTVPACALVVTGLCWVMRPGTTLARWVSAQALPAPSAVQGSPCSSRADVPLPARPAVPAGAPARRPGR</sequence>
<evidence type="ECO:0000256" key="2">
    <source>
        <dbReference type="SAM" id="Phobius"/>
    </source>
</evidence>
<protein>
    <submittedName>
        <fullName evidence="3">Uncharacterized protein</fullName>
    </submittedName>
</protein>
<feature type="transmembrane region" description="Helical" evidence="2">
    <location>
        <begin position="158"/>
        <end position="180"/>
    </location>
</feature>
<feature type="transmembrane region" description="Helical" evidence="2">
    <location>
        <begin position="71"/>
        <end position="95"/>
    </location>
</feature>
<feature type="region of interest" description="Disordered" evidence="1">
    <location>
        <begin position="257"/>
        <end position="290"/>
    </location>
</feature>
<comment type="caution">
    <text evidence="3">The sequence shown here is derived from an EMBL/GenBank/DDBJ whole genome shotgun (WGS) entry which is preliminary data.</text>
</comment>
<feature type="transmembrane region" description="Helical" evidence="2">
    <location>
        <begin position="102"/>
        <end position="122"/>
    </location>
</feature>
<reference evidence="3 4" key="1">
    <citation type="journal article" date="2019" name="Int. J. Syst. Evol. Microbiol.">
        <title>The Global Catalogue of Microorganisms (GCM) 10K type strain sequencing project: providing services to taxonomists for standard genome sequencing and annotation.</title>
        <authorList>
            <consortium name="The Broad Institute Genomics Platform"/>
            <consortium name="The Broad Institute Genome Sequencing Center for Infectious Disease"/>
            <person name="Wu L."/>
            <person name="Ma J."/>
        </authorList>
    </citation>
    <scope>NUCLEOTIDE SEQUENCE [LARGE SCALE GENOMIC DNA]</scope>
    <source>
        <strain evidence="3 4">JCM 10649</strain>
    </source>
</reference>
<accession>A0ABN0ZPG2</accession>
<dbReference type="RefSeq" id="WP_344088113.1">
    <property type="nucleotide sequence ID" value="NZ_BAAAHB010000012.1"/>
</dbReference>
<name>A0ABN0ZPG2_9ACTN</name>
<feature type="transmembrane region" description="Helical" evidence="2">
    <location>
        <begin position="192"/>
        <end position="213"/>
    </location>
</feature>
<organism evidence="3 4">
    <name type="scientific">Streptomyces stramineus</name>
    <dbReference type="NCBI Taxonomy" id="173861"/>
    <lineage>
        <taxon>Bacteria</taxon>
        <taxon>Bacillati</taxon>
        <taxon>Actinomycetota</taxon>
        <taxon>Actinomycetes</taxon>
        <taxon>Kitasatosporales</taxon>
        <taxon>Streptomycetaceae</taxon>
        <taxon>Streptomyces</taxon>
    </lineage>
</organism>
<dbReference type="EMBL" id="BAAAHB010000012">
    <property type="protein sequence ID" value="GAA0454670.1"/>
    <property type="molecule type" value="Genomic_DNA"/>
</dbReference>
<keyword evidence="2" id="KW-0472">Membrane</keyword>
<keyword evidence="2" id="KW-1133">Transmembrane helix</keyword>
<evidence type="ECO:0000256" key="1">
    <source>
        <dbReference type="SAM" id="MobiDB-lite"/>
    </source>
</evidence>
<keyword evidence="4" id="KW-1185">Reference proteome</keyword>
<keyword evidence="2" id="KW-0812">Transmembrane</keyword>
<evidence type="ECO:0000313" key="4">
    <source>
        <dbReference type="Proteomes" id="UP001499895"/>
    </source>
</evidence>
<dbReference type="Proteomes" id="UP001499895">
    <property type="component" value="Unassembled WGS sequence"/>
</dbReference>
<feature type="transmembrane region" description="Helical" evidence="2">
    <location>
        <begin position="219"/>
        <end position="238"/>
    </location>
</feature>
<evidence type="ECO:0000313" key="3">
    <source>
        <dbReference type="EMBL" id="GAA0454670.1"/>
    </source>
</evidence>